<reference evidence="1 2" key="1">
    <citation type="submission" date="2017-07" db="EMBL/GenBank/DDBJ databases">
        <title>Recovery of genomes from metagenomes via a dereplication, aggregation, and scoring strategy.</title>
        <authorList>
            <person name="Sieber C.M."/>
            <person name="Probst A.J."/>
            <person name="Sharrar A."/>
            <person name="Thomas B.C."/>
            <person name="Hess M."/>
            <person name="Tringe S.G."/>
            <person name="Banfield J.F."/>
        </authorList>
    </citation>
    <scope>NUCLEOTIDE SEQUENCE [LARGE SCALE GENOMIC DNA]</scope>
    <source>
        <strain evidence="1">JGI_Cruoil_03_44_89</strain>
    </source>
</reference>
<protein>
    <submittedName>
        <fullName evidence="1">Uncharacterized protein</fullName>
    </submittedName>
</protein>
<organism evidence="1 2">
    <name type="scientific">candidate division WOR-3 bacterium JGI_Cruoil_03_44_89</name>
    <dbReference type="NCBI Taxonomy" id="1973748"/>
    <lineage>
        <taxon>Bacteria</taxon>
        <taxon>Bacteria division WOR-3</taxon>
    </lineage>
</organism>
<dbReference type="AlphaFoldDB" id="A0A235BZ74"/>
<evidence type="ECO:0000313" key="2">
    <source>
        <dbReference type="Proteomes" id="UP000215215"/>
    </source>
</evidence>
<proteinExistence type="predicted"/>
<evidence type="ECO:0000313" key="1">
    <source>
        <dbReference type="EMBL" id="OYD17512.1"/>
    </source>
</evidence>
<dbReference type="Proteomes" id="UP000215215">
    <property type="component" value="Unassembled WGS sequence"/>
</dbReference>
<name>A0A235BZ74_UNCW3</name>
<accession>A0A235BZ74</accession>
<sequence length="233" mass="25654">MKNFLKIIPFFLLPFLLNCTTPVSPSPEPGVIALKVSTEPTARDSLGIIDGDAFFVKINDVRAYRANGDYAVIYDTLGAYRDADRIINTFKLSGNSFVTNEIGRTWLPPEEFVEIRLSVYTAPVVDTVIDTVIADIETTGLWIDTTQTPWDTTAVCDTTYKPDTTTTPSNVLILGGASYPVQMSDTASPVVTVASTFDIAEHDTTDVLLIFDAAASLKRKLDTYEFFPTFRAE</sequence>
<dbReference type="EMBL" id="NOZQ01000010">
    <property type="protein sequence ID" value="OYD17512.1"/>
    <property type="molecule type" value="Genomic_DNA"/>
</dbReference>
<gene>
    <name evidence="1" type="ORF">CH333_00715</name>
</gene>
<comment type="caution">
    <text evidence="1">The sequence shown here is derived from an EMBL/GenBank/DDBJ whole genome shotgun (WGS) entry which is preliminary data.</text>
</comment>